<gene>
    <name evidence="1" type="ORF">OW729_04605</name>
</gene>
<name>A0ABT4D6G4_9CLOT</name>
<keyword evidence="2" id="KW-1185">Reference proteome</keyword>
<dbReference type="EMBL" id="JAPQFJ010000003">
    <property type="protein sequence ID" value="MCY6957883.1"/>
    <property type="molecule type" value="Genomic_DNA"/>
</dbReference>
<dbReference type="RefSeq" id="WP_268060285.1">
    <property type="nucleotide sequence ID" value="NZ_JAPQFJ010000003.1"/>
</dbReference>
<comment type="caution">
    <text evidence="1">The sequence shown here is derived from an EMBL/GenBank/DDBJ whole genome shotgun (WGS) entry which is preliminary data.</text>
</comment>
<dbReference type="Pfam" id="PF05135">
    <property type="entry name" value="Phage_connect_1"/>
    <property type="match status" value="1"/>
</dbReference>
<evidence type="ECO:0000313" key="1">
    <source>
        <dbReference type="EMBL" id="MCY6957883.1"/>
    </source>
</evidence>
<proteinExistence type="predicted"/>
<dbReference type="Proteomes" id="UP001144612">
    <property type="component" value="Unassembled WGS sequence"/>
</dbReference>
<organism evidence="1 2">
    <name type="scientific">Clostridium brassicae</name>
    <dbReference type="NCBI Taxonomy" id="2999072"/>
    <lineage>
        <taxon>Bacteria</taxon>
        <taxon>Bacillati</taxon>
        <taxon>Bacillota</taxon>
        <taxon>Clostridia</taxon>
        <taxon>Eubacteriales</taxon>
        <taxon>Clostridiaceae</taxon>
        <taxon>Clostridium</taxon>
    </lineage>
</organism>
<dbReference type="CDD" id="cd08054">
    <property type="entry name" value="gp6"/>
    <property type="match status" value="1"/>
</dbReference>
<evidence type="ECO:0000313" key="2">
    <source>
        <dbReference type="Proteomes" id="UP001144612"/>
    </source>
</evidence>
<protein>
    <submittedName>
        <fullName evidence="1">Phage gp6-like head-tail connector protein</fullName>
    </submittedName>
</protein>
<sequence>MTLVTLEELKQWLNIDQSDTSKDIILNIYINGVSEMIIGMIGRNILAEDHIEKYAGTNSNALILKNYPINSVTSIKYIIDNAVYRELDSTEYDINSKSGILYKDLVWGKIGGSSLMSQRINYPRRHIRIEYNAGYAEVPADLKLLALQLIKSQLGIDSSEGASQGLKSYSISDVKMEWKEDVKLSQEQIAIVNKYRAVNI</sequence>
<accession>A0ABT4D6G4</accession>
<reference evidence="1" key="1">
    <citation type="submission" date="2022-12" db="EMBL/GenBank/DDBJ databases">
        <title>Clostridium sp. nov., isolated from industrial wastewater.</title>
        <authorList>
            <person name="Jiayan W."/>
        </authorList>
    </citation>
    <scope>NUCLEOTIDE SEQUENCE</scope>
    <source>
        <strain evidence="1">ZC22-4</strain>
    </source>
</reference>
<dbReference type="InterPro" id="IPR021146">
    <property type="entry name" value="Phage_gp6-like_head-tail"/>
</dbReference>